<dbReference type="EMBL" id="JABEZZ010000011">
    <property type="protein sequence ID" value="MBA0600113.1"/>
    <property type="molecule type" value="Genomic_DNA"/>
</dbReference>
<keyword evidence="1" id="KW-0732">Signal</keyword>
<evidence type="ECO:0008006" key="4">
    <source>
        <dbReference type="Google" id="ProtNLM"/>
    </source>
</evidence>
<dbReference type="Proteomes" id="UP000593578">
    <property type="component" value="Unassembled WGS sequence"/>
</dbReference>
<protein>
    <recommendedName>
        <fullName evidence="4">DUF4283 domain-containing protein</fullName>
    </recommendedName>
</protein>
<dbReference type="AlphaFoldDB" id="A0A7J8QFP3"/>
<feature type="chain" id="PRO_5029546246" description="DUF4283 domain-containing protein" evidence="1">
    <location>
        <begin position="20"/>
        <end position="197"/>
    </location>
</feature>
<evidence type="ECO:0000313" key="2">
    <source>
        <dbReference type="EMBL" id="MBA0600113.1"/>
    </source>
</evidence>
<evidence type="ECO:0000313" key="3">
    <source>
        <dbReference type="Proteomes" id="UP000593578"/>
    </source>
</evidence>
<organism evidence="2 3">
    <name type="scientific">Gossypium raimondii</name>
    <name type="common">Peruvian cotton</name>
    <name type="synonym">Gossypium klotzschianum subsp. raimondii</name>
    <dbReference type="NCBI Taxonomy" id="29730"/>
    <lineage>
        <taxon>Eukaryota</taxon>
        <taxon>Viridiplantae</taxon>
        <taxon>Streptophyta</taxon>
        <taxon>Embryophyta</taxon>
        <taxon>Tracheophyta</taxon>
        <taxon>Spermatophyta</taxon>
        <taxon>Magnoliopsida</taxon>
        <taxon>eudicotyledons</taxon>
        <taxon>Gunneridae</taxon>
        <taxon>Pentapetalae</taxon>
        <taxon>rosids</taxon>
        <taxon>malvids</taxon>
        <taxon>Malvales</taxon>
        <taxon>Malvaceae</taxon>
        <taxon>Malvoideae</taxon>
        <taxon>Gossypium</taxon>
    </lineage>
</organism>
<feature type="non-terminal residue" evidence="2">
    <location>
        <position position="1"/>
    </location>
</feature>
<gene>
    <name evidence="2" type="ORF">Gorai_006311</name>
</gene>
<proteinExistence type="predicted"/>
<feature type="signal peptide" evidence="1">
    <location>
        <begin position="1"/>
        <end position="19"/>
    </location>
</feature>
<evidence type="ECO:0000256" key="1">
    <source>
        <dbReference type="SAM" id="SignalP"/>
    </source>
</evidence>
<accession>A0A7J8QFP3</accession>
<reference evidence="2 3" key="1">
    <citation type="journal article" date="2019" name="Genome Biol. Evol.">
        <title>Insights into the evolution of the New World diploid cottons (Gossypium, subgenus Houzingenia) based on genome sequencing.</title>
        <authorList>
            <person name="Grover C.E."/>
            <person name="Arick M.A. 2nd"/>
            <person name="Thrash A."/>
            <person name="Conover J.L."/>
            <person name="Sanders W.S."/>
            <person name="Peterson D.G."/>
            <person name="Frelichowski J.E."/>
            <person name="Scheffler J.A."/>
            <person name="Scheffler B.E."/>
            <person name="Wendel J.F."/>
        </authorList>
    </citation>
    <scope>NUCLEOTIDE SEQUENCE [LARGE SCALE GENOMIC DNA]</scope>
    <source>
        <strain evidence="2">8</strain>
        <tissue evidence="2">Leaf</tissue>
    </source>
</reference>
<comment type="caution">
    <text evidence="2">The sequence shown here is derived from an EMBL/GenBank/DDBJ whole genome shotgun (WGS) entry which is preliminary data.</text>
</comment>
<name>A0A7J8QFP3_GOSRA</name>
<sequence length="197" mass="21767">MVFLATFINLTSLFSGGSRLSGCKIGSGGGNGEMERVMVELSLDGGEDEGWKVDLDRPKRLTGDDLCMVGSFLTASVIQFQAMKTTLVNRWHPYGGTFNGHLLVFHRLRRGEDPLVVPLVFVDFWVQIHGLPSGLILEAMARRVAIWKSCWLGEEGEVFRMGNVRRSSQSGTMTCVSEGTENVNPHLNLVEEDSSME</sequence>